<proteinExistence type="predicted"/>
<evidence type="ECO:0000259" key="1">
    <source>
        <dbReference type="Pfam" id="PF03732"/>
    </source>
</evidence>
<protein>
    <submittedName>
        <fullName evidence="3">Uncharacterized protein LOC114914011</fullName>
    </submittedName>
</protein>
<accession>A0A8N4ID87</accession>
<dbReference type="InterPro" id="IPR005162">
    <property type="entry name" value="Retrotrans_gag_dom"/>
</dbReference>
<gene>
    <name evidence="3" type="primary">LOC114914011</name>
</gene>
<dbReference type="Pfam" id="PF03732">
    <property type="entry name" value="Retrotrans_gag"/>
    <property type="match status" value="1"/>
</dbReference>
<reference evidence="3" key="1">
    <citation type="submission" date="2025-08" db="UniProtKB">
        <authorList>
            <consortium name="RefSeq"/>
        </authorList>
    </citation>
    <scope>IDENTIFICATION</scope>
</reference>
<dbReference type="OrthoDB" id="674491at2759"/>
<feature type="domain" description="Retrotransposon gag" evidence="1">
    <location>
        <begin position="103"/>
        <end position="163"/>
    </location>
</feature>
<name>A0A8N4ID87_ELAGV</name>
<dbReference type="AlphaFoldDB" id="A0A8N4ID87"/>
<evidence type="ECO:0000313" key="2">
    <source>
        <dbReference type="Proteomes" id="UP000504607"/>
    </source>
</evidence>
<dbReference type="RefSeq" id="XP_029119609.1">
    <property type="nucleotide sequence ID" value="XM_029263776.1"/>
</dbReference>
<keyword evidence="2" id="KW-1185">Reference proteome</keyword>
<dbReference type="Proteomes" id="UP000504607">
    <property type="component" value="Chromosome 3"/>
</dbReference>
<organism evidence="2 3">
    <name type="scientific">Elaeis guineensis var. tenera</name>
    <name type="common">Oil palm</name>
    <dbReference type="NCBI Taxonomy" id="51953"/>
    <lineage>
        <taxon>Eukaryota</taxon>
        <taxon>Viridiplantae</taxon>
        <taxon>Streptophyta</taxon>
        <taxon>Embryophyta</taxon>
        <taxon>Tracheophyta</taxon>
        <taxon>Spermatophyta</taxon>
        <taxon>Magnoliopsida</taxon>
        <taxon>Liliopsida</taxon>
        <taxon>Arecaceae</taxon>
        <taxon>Arecoideae</taxon>
        <taxon>Cocoseae</taxon>
        <taxon>Elaeidinae</taxon>
        <taxon>Elaeis</taxon>
    </lineage>
</organism>
<evidence type="ECO:0000313" key="3">
    <source>
        <dbReference type="RefSeq" id="XP_029119609.1"/>
    </source>
</evidence>
<sequence>MAEGTRHNVAIRDVEEAWNKRITTMDEKLEQMFGAMKELILNISHIEDQMLTSGAHQMLDKMAKRILRMISILVLLCDNVKEWLYKCDQFFFIDNTPENIKVRLASIHLDGKGLQWHHAFVKSLLTTFLPFWSDYVKIMSDRFREVYDDPMSDLKNLQQTGSVKGITINLM</sequence>